<gene>
    <name evidence="2" type="ORF">PIB30_015319</name>
</gene>
<name>A0ABU6Q7N5_9FABA</name>
<dbReference type="InterPro" id="IPR005174">
    <property type="entry name" value="KIB1-4_b-propeller"/>
</dbReference>
<protein>
    <recommendedName>
        <fullName evidence="1">KIB1-4 beta-propeller domain-containing protein</fullName>
    </recommendedName>
</protein>
<evidence type="ECO:0000313" key="2">
    <source>
        <dbReference type="EMBL" id="MED6107570.1"/>
    </source>
</evidence>
<evidence type="ECO:0000313" key="3">
    <source>
        <dbReference type="Proteomes" id="UP001341840"/>
    </source>
</evidence>
<reference evidence="2 3" key="1">
    <citation type="journal article" date="2023" name="Plants (Basel)">
        <title>Bridging the Gap: Combining Genomics and Transcriptomics Approaches to Understand Stylosanthes scabra, an Orphan Legume from the Brazilian Caatinga.</title>
        <authorList>
            <person name="Ferreira-Neto J.R.C."/>
            <person name="da Silva M.D."/>
            <person name="Binneck E."/>
            <person name="de Melo N.F."/>
            <person name="da Silva R.H."/>
            <person name="de Melo A.L.T.M."/>
            <person name="Pandolfi V."/>
            <person name="Bustamante F.O."/>
            <person name="Brasileiro-Vidal A.C."/>
            <person name="Benko-Iseppon A.M."/>
        </authorList>
    </citation>
    <scope>NUCLEOTIDE SEQUENCE [LARGE SCALE GENOMIC DNA]</scope>
    <source>
        <tissue evidence="2">Leaves</tissue>
    </source>
</reference>
<dbReference type="Proteomes" id="UP001341840">
    <property type="component" value="Unassembled WGS sequence"/>
</dbReference>
<dbReference type="EMBL" id="JASCZI010000042">
    <property type="protein sequence ID" value="MED6107570.1"/>
    <property type="molecule type" value="Genomic_DNA"/>
</dbReference>
<feature type="domain" description="KIB1-4 beta-propeller" evidence="1">
    <location>
        <begin position="80"/>
        <end position="233"/>
    </location>
</feature>
<organism evidence="2 3">
    <name type="scientific">Stylosanthes scabra</name>
    <dbReference type="NCBI Taxonomy" id="79078"/>
    <lineage>
        <taxon>Eukaryota</taxon>
        <taxon>Viridiplantae</taxon>
        <taxon>Streptophyta</taxon>
        <taxon>Embryophyta</taxon>
        <taxon>Tracheophyta</taxon>
        <taxon>Spermatophyta</taxon>
        <taxon>Magnoliopsida</taxon>
        <taxon>eudicotyledons</taxon>
        <taxon>Gunneridae</taxon>
        <taxon>Pentapetalae</taxon>
        <taxon>rosids</taxon>
        <taxon>fabids</taxon>
        <taxon>Fabales</taxon>
        <taxon>Fabaceae</taxon>
        <taxon>Papilionoideae</taxon>
        <taxon>50 kb inversion clade</taxon>
        <taxon>dalbergioids sensu lato</taxon>
        <taxon>Dalbergieae</taxon>
        <taxon>Pterocarpus clade</taxon>
        <taxon>Stylosanthes</taxon>
    </lineage>
</organism>
<comment type="caution">
    <text evidence="2">The sequence shown here is derived from an EMBL/GenBank/DDBJ whole genome shotgun (WGS) entry which is preliminary data.</text>
</comment>
<dbReference type="PANTHER" id="PTHR33127">
    <property type="entry name" value="TRANSMEMBRANE PROTEIN"/>
    <property type="match status" value="1"/>
</dbReference>
<sequence length="264" mass="30729">MPHRTCHDDISRVHSVQGWLMFNQFHHVRKEDKTFSELSFFNPFSRARIKLPKFLLFSGRSPGYCHVLVVFNSAPPVDDGDKLYALAFKHNTSVVFVLNLKDHHHERLVILNAIEDINFAAFSFGFESHGRRHRLAMNTSTGELLIVSHDVYTGCKCCIYSIRTEEFRVYKLERSSLRWCEIFDIGDRFFLWDYTASVSVVSAKGLIRVPEEFRRGNCIIFCNEDGSHNKGVFFLADRTIIRFPIIKRSVSWQSLQNMWFTPAP</sequence>
<dbReference type="PANTHER" id="PTHR33127:SF5">
    <property type="entry name" value="TRANSMEMBRANE PROTEIN"/>
    <property type="match status" value="1"/>
</dbReference>
<dbReference type="Pfam" id="PF03478">
    <property type="entry name" value="Beta-prop_KIB1-4"/>
    <property type="match status" value="1"/>
</dbReference>
<proteinExistence type="predicted"/>
<keyword evidence="3" id="KW-1185">Reference proteome</keyword>
<accession>A0ABU6Q7N5</accession>
<evidence type="ECO:0000259" key="1">
    <source>
        <dbReference type="Pfam" id="PF03478"/>
    </source>
</evidence>